<name>A0A101T4G3_9ACTN</name>
<evidence type="ECO:0000313" key="3">
    <source>
        <dbReference type="Proteomes" id="UP000053024"/>
    </source>
</evidence>
<dbReference type="RefSeq" id="WP_061920636.1">
    <property type="nucleotide sequence ID" value="NZ_JBEYBH010000006.1"/>
</dbReference>
<feature type="transmembrane region" description="Helical" evidence="1">
    <location>
        <begin position="34"/>
        <end position="55"/>
    </location>
</feature>
<reference evidence="2 3" key="1">
    <citation type="submission" date="2015-10" db="EMBL/GenBank/DDBJ databases">
        <title>Draft genome sequence of Streptomyces bungoensis DSM 41781, type strain for the species Streptomyces bungoensis.</title>
        <authorList>
            <person name="Ruckert C."/>
            <person name="Winkler A."/>
            <person name="Kalinowski J."/>
            <person name="Kampfer P."/>
            <person name="Glaeser S."/>
        </authorList>
    </citation>
    <scope>NUCLEOTIDE SEQUENCE [LARGE SCALE GENOMIC DNA]</scope>
    <source>
        <strain evidence="2 3">DSM 41781</strain>
    </source>
</reference>
<dbReference type="EMBL" id="LMWX01000019">
    <property type="protein sequence ID" value="KUN85547.1"/>
    <property type="molecule type" value="Genomic_DNA"/>
</dbReference>
<protein>
    <submittedName>
        <fullName evidence="2">Uncharacterized protein</fullName>
    </submittedName>
</protein>
<sequence length="255" mass="26895">MSSPAEPPAGDPGPDPVLADLRASVDDMRATARWITGAAAGVGALVLAGGPLVIVKDLNDAGDVAAAAGGMLLAVVGVVWVVWRTSEVLSPRTATLDDLGSPDLAGLRKLIDRSPSDFYGPHATDPAALRRERRLRLTVAARLEALLARESDPARVRVLTHEAAVARRNALLIQRLQQRLLAWIHAWQVRQSLLRARRDTLLAALLVLAGAVLYVTAPLDAKEEPTVVYVCEAGAAAKPKAVHAAAHGQGDPCAR</sequence>
<evidence type="ECO:0000313" key="2">
    <source>
        <dbReference type="EMBL" id="KUN85547.1"/>
    </source>
</evidence>
<keyword evidence="1" id="KW-0812">Transmembrane</keyword>
<keyword evidence="1" id="KW-1133">Transmembrane helix</keyword>
<evidence type="ECO:0000256" key="1">
    <source>
        <dbReference type="SAM" id="Phobius"/>
    </source>
</evidence>
<dbReference type="OrthoDB" id="4224820at2"/>
<comment type="caution">
    <text evidence="2">The sequence shown here is derived from an EMBL/GenBank/DDBJ whole genome shotgun (WGS) entry which is preliminary data.</text>
</comment>
<gene>
    <name evidence="2" type="ORF">AQJ66_13645</name>
</gene>
<dbReference type="Proteomes" id="UP000053024">
    <property type="component" value="Unassembled WGS sequence"/>
</dbReference>
<accession>A0A101T4G3</accession>
<dbReference type="AlphaFoldDB" id="A0A101T4G3"/>
<keyword evidence="1" id="KW-0472">Membrane</keyword>
<proteinExistence type="predicted"/>
<feature type="transmembrane region" description="Helical" evidence="1">
    <location>
        <begin position="200"/>
        <end position="217"/>
    </location>
</feature>
<feature type="transmembrane region" description="Helical" evidence="1">
    <location>
        <begin position="61"/>
        <end position="83"/>
    </location>
</feature>
<organism evidence="2 3">
    <name type="scientific">Streptomyces bungoensis</name>
    <dbReference type="NCBI Taxonomy" id="285568"/>
    <lineage>
        <taxon>Bacteria</taxon>
        <taxon>Bacillati</taxon>
        <taxon>Actinomycetota</taxon>
        <taxon>Actinomycetes</taxon>
        <taxon>Kitasatosporales</taxon>
        <taxon>Streptomycetaceae</taxon>
        <taxon>Streptomyces</taxon>
    </lineage>
</organism>
<keyword evidence="3" id="KW-1185">Reference proteome</keyword>